<dbReference type="GO" id="GO:0008750">
    <property type="term" value="F:proton-translocating NAD(P)+ transhydrogenase activity"/>
    <property type="evidence" value="ECO:0007669"/>
    <property type="project" value="UniProtKB-EC"/>
</dbReference>
<comment type="function">
    <text evidence="1">The transhydrogenation between NADH and NADP is coupled to respiration and ATP hydrolysis and functions as a proton pump across the membrane.</text>
</comment>
<dbReference type="GO" id="GO:0006740">
    <property type="term" value="P:NADPH regeneration"/>
    <property type="evidence" value="ECO:0007669"/>
    <property type="project" value="TreeGrafter"/>
</dbReference>
<evidence type="ECO:0000313" key="14">
    <source>
        <dbReference type="EMBL" id="PHN02837.1"/>
    </source>
</evidence>
<gene>
    <name evidence="14" type="ORF">CRP01_30110</name>
</gene>
<dbReference type="SMART" id="SM01003">
    <property type="entry name" value="AlaDh_PNT_N"/>
    <property type="match status" value="1"/>
</dbReference>
<evidence type="ECO:0000313" key="15">
    <source>
        <dbReference type="Proteomes" id="UP000223913"/>
    </source>
</evidence>
<comment type="catalytic activity">
    <reaction evidence="8">
        <text>NAD(+) + NADPH + H(+)(in) = NADH + NADP(+) + H(+)(out)</text>
        <dbReference type="Rhea" id="RHEA:47992"/>
        <dbReference type="ChEBI" id="CHEBI:15378"/>
        <dbReference type="ChEBI" id="CHEBI:57540"/>
        <dbReference type="ChEBI" id="CHEBI:57783"/>
        <dbReference type="ChEBI" id="CHEBI:57945"/>
        <dbReference type="ChEBI" id="CHEBI:58349"/>
        <dbReference type="EC" id="7.1.1.1"/>
    </reaction>
</comment>
<dbReference type="InterPro" id="IPR007698">
    <property type="entry name" value="AlaDH/PNT_NAD(H)-bd"/>
</dbReference>
<evidence type="ECO:0000259" key="12">
    <source>
        <dbReference type="SMART" id="SM01002"/>
    </source>
</evidence>
<keyword evidence="7" id="KW-0520">NAD</keyword>
<dbReference type="SMART" id="SM01002">
    <property type="entry name" value="AlaDh_PNT_C"/>
    <property type="match status" value="1"/>
</dbReference>
<keyword evidence="4" id="KW-0547">Nucleotide-binding</keyword>
<evidence type="ECO:0000259" key="13">
    <source>
        <dbReference type="SMART" id="SM01003"/>
    </source>
</evidence>
<keyword evidence="15" id="KW-1185">Reference proteome</keyword>
<keyword evidence="6" id="KW-1278">Translocase</keyword>
<dbReference type="RefSeq" id="WP_099153777.1">
    <property type="nucleotide sequence ID" value="NZ_PDUD01000036.1"/>
</dbReference>
<feature type="domain" description="Alanine dehydrogenase/pyridine nucleotide transhydrogenase NAD(H)-binding" evidence="12">
    <location>
        <begin position="145"/>
        <end position="309"/>
    </location>
</feature>
<dbReference type="PROSITE" id="PS00837">
    <property type="entry name" value="ALADH_PNT_2"/>
    <property type="match status" value="1"/>
</dbReference>
<dbReference type="GO" id="GO:0016491">
    <property type="term" value="F:oxidoreductase activity"/>
    <property type="evidence" value="ECO:0007669"/>
    <property type="project" value="InterPro"/>
</dbReference>
<evidence type="ECO:0000256" key="1">
    <source>
        <dbReference type="ARBA" id="ARBA00003943"/>
    </source>
</evidence>
<comment type="caution">
    <text evidence="14">The sequence shown here is derived from an EMBL/GenBank/DDBJ whole genome shotgun (WGS) entry which is preliminary data.</text>
</comment>
<dbReference type="EMBL" id="PDUD01000036">
    <property type="protein sequence ID" value="PHN02837.1"/>
    <property type="molecule type" value="Genomic_DNA"/>
</dbReference>
<dbReference type="Proteomes" id="UP000223913">
    <property type="component" value="Unassembled WGS sequence"/>
</dbReference>
<dbReference type="SUPFAM" id="SSF51735">
    <property type="entry name" value="NAD(P)-binding Rossmann-fold domains"/>
    <property type="match status" value="1"/>
</dbReference>
<evidence type="ECO:0000256" key="4">
    <source>
        <dbReference type="ARBA" id="ARBA00022741"/>
    </source>
</evidence>
<dbReference type="PANTHER" id="PTHR10160:SF19">
    <property type="entry name" value="PROTON-TRANSLOCATING NAD(P)(+) TRANSHYDROGENASE"/>
    <property type="match status" value="1"/>
</dbReference>
<evidence type="ECO:0000256" key="9">
    <source>
        <dbReference type="ARBA" id="ARBA00071353"/>
    </source>
</evidence>
<organism evidence="14 15">
    <name type="scientific">Flavilitoribacter nigricans (strain ATCC 23147 / DSM 23189 / NBRC 102662 / NCIMB 1420 / SS-2)</name>
    <name type="common">Lewinella nigricans</name>
    <dbReference type="NCBI Taxonomy" id="1122177"/>
    <lineage>
        <taxon>Bacteria</taxon>
        <taxon>Pseudomonadati</taxon>
        <taxon>Bacteroidota</taxon>
        <taxon>Saprospiria</taxon>
        <taxon>Saprospirales</taxon>
        <taxon>Lewinellaceae</taxon>
        <taxon>Flavilitoribacter</taxon>
    </lineage>
</organism>
<dbReference type="Pfam" id="PF01262">
    <property type="entry name" value="AlaDh_PNT_C"/>
    <property type="match status" value="1"/>
</dbReference>
<dbReference type="InterPro" id="IPR008143">
    <property type="entry name" value="Ala_DH/PNT_CS2"/>
</dbReference>
<evidence type="ECO:0000256" key="7">
    <source>
        <dbReference type="ARBA" id="ARBA00023027"/>
    </source>
</evidence>
<evidence type="ECO:0000256" key="6">
    <source>
        <dbReference type="ARBA" id="ARBA00022967"/>
    </source>
</evidence>
<dbReference type="InterPro" id="IPR036291">
    <property type="entry name" value="NAD(P)-bd_dom_sf"/>
</dbReference>
<dbReference type="NCBIfam" id="NF006942">
    <property type="entry name" value="PRK09424.1"/>
    <property type="match status" value="1"/>
</dbReference>
<name>A0A2D0N308_FLAN2</name>
<dbReference type="Gene3D" id="3.40.50.720">
    <property type="entry name" value="NAD(P)-binding Rossmann-like Domain"/>
    <property type="match status" value="2"/>
</dbReference>
<evidence type="ECO:0000256" key="5">
    <source>
        <dbReference type="ARBA" id="ARBA00022857"/>
    </source>
</evidence>
<dbReference type="PANTHER" id="PTHR10160">
    <property type="entry name" value="NAD(P) TRANSHYDROGENASE"/>
    <property type="match status" value="1"/>
</dbReference>
<protein>
    <recommendedName>
        <fullName evidence="9">NAD(P) transhydrogenase subunit alpha part 1</fullName>
        <ecNumber evidence="3">7.1.1.1</ecNumber>
    </recommendedName>
    <alternativeName>
        <fullName evidence="11">Nicotinamide nucleotide transhydrogenase subunit alpha 1</fullName>
    </alternativeName>
    <alternativeName>
        <fullName evidence="10">Pyridine nucleotide transhydrogenase subunit alpha 1</fullName>
    </alternativeName>
</protein>
<evidence type="ECO:0000256" key="10">
    <source>
        <dbReference type="ARBA" id="ARBA00076996"/>
    </source>
</evidence>
<dbReference type="Pfam" id="PF05222">
    <property type="entry name" value="AlaDh_PNT_N"/>
    <property type="match status" value="1"/>
</dbReference>
<dbReference type="SUPFAM" id="SSF52283">
    <property type="entry name" value="Formate/glycerate dehydrogenase catalytic domain-like"/>
    <property type="match status" value="1"/>
</dbReference>
<dbReference type="EC" id="7.1.1.1" evidence="3"/>
<evidence type="ECO:0000256" key="2">
    <source>
        <dbReference type="ARBA" id="ARBA00005689"/>
    </source>
</evidence>
<evidence type="ECO:0000256" key="8">
    <source>
        <dbReference type="ARBA" id="ARBA00048202"/>
    </source>
</evidence>
<dbReference type="AlphaFoldDB" id="A0A2D0N308"/>
<feature type="domain" description="Alanine dehydrogenase/pyridine nucleotide transhydrogenase N-terminal" evidence="13">
    <location>
        <begin position="4"/>
        <end position="136"/>
    </location>
</feature>
<sequence>MTIGVLKEAADKRVAVVPDTVKKLKELNLDILIETQAGVDAYFPDSEYEEAGAAIASHQDILQKADVLISINPLEEPELKSLDKGKMLISQFQPFFDHDVADRLNGLGLRAFSLDMIPRTTLAQSMDVLSSMASIAGYKAVLEASRYLPRYFPMMITAAGSIRPAKILVLGAGVAGLQAIATAKRLGAQVEAFDTRSAAREEVKSLGAKFIEIEGAKEDTGAGGYAVEQSEEFLKRQREEVQNRASKSDIIITTAQVRGRKAPILVPKSTVDNMRPGSVIVDLAASTGGNCELTEDNQVVNHNGVTIIGDSNLAALMPQDASVLYSNNLFNFFKILVKDGELSLDMNNEIVSGALITTAPETTISE</sequence>
<accession>A0A2D0N308</accession>
<evidence type="ECO:0000256" key="11">
    <source>
        <dbReference type="ARBA" id="ARBA00084087"/>
    </source>
</evidence>
<comment type="similarity">
    <text evidence="2">Belongs to the AlaDH/PNT family.</text>
</comment>
<evidence type="ECO:0000256" key="3">
    <source>
        <dbReference type="ARBA" id="ARBA00012943"/>
    </source>
</evidence>
<dbReference type="FunFam" id="3.40.50.720:FF:000188">
    <property type="entry name" value="NAD(P) transhydrogenase alpha subunit 1"/>
    <property type="match status" value="1"/>
</dbReference>
<keyword evidence="5" id="KW-0521">NADP</keyword>
<proteinExistence type="inferred from homology"/>
<dbReference type="GO" id="GO:0005886">
    <property type="term" value="C:plasma membrane"/>
    <property type="evidence" value="ECO:0007669"/>
    <property type="project" value="TreeGrafter"/>
</dbReference>
<dbReference type="CDD" id="cd05304">
    <property type="entry name" value="Rubrum_tdh"/>
    <property type="match status" value="1"/>
</dbReference>
<dbReference type="GO" id="GO:0050661">
    <property type="term" value="F:NADP binding"/>
    <property type="evidence" value="ECO:0007669"/>
    <property type="project" value="TreeGrafter"/>
</dbReference>
<reference evidence="14 15" key="1">
    <citation type="submission" date="2017-10" db="EMBL/GenBank/DDBJ databases">
        <title>The draft genome sequence of Lewinella nigricans NBRC 102662.</title>
        <authorList>
            <person name="Wang K."/>
        </authorList>
    </citation>
    <scope>NUCLEOTIDE SEQUENCE [LARGE SCALE GENOMIC DNA]</scope>
    <source>
        <strain evidence="14 15">NBRC 102662</strain>
    </source>
</reference>
<dbReference type="InterPro" id="IPR007886">
    <property type="entry name" value="AlaDH/PNT_N"/>
</dbReference>
<dbReference type="OrthoDB" id="9804592at2"/>